<keyword evidence="4 7" id="KW-0812">Transmembrane</keyword>
<evidence type="ECO:0000256" key="1">
    <source>
        <dbReference type="ARBA" id="ARBA00004651"/>
    </source>
</evidence>
<reference evidence="9" key="1">
    <citation type="submission" date="2016-08" db="EMBL/GenBank/DDBJ databases">
        <authorList>
            <person name="Merda D."/>
            <person name="Briand M."/>
            <person name="Taghouti G."/>
            <person name="Carrere S."/>
            <person name="Gouzy J."/>
            <person name="Portier P."/>
            <person name="Jacques M.-A."/>
            <person name="Fischer-Le Saux M."/>
        </authorList>
    </citation>
    <scope>NUCLEOTIDE SEQUENCE [LARGE SCALE GENOMIC DNA]</scope>
    <source>
        <strain evidence="9">CFBP1817</strain>
    </source>
</reference>
<dbReference type="GO" id="GO:0006605">
    <property type="term" value="P:protein targeting"/>
    <property type="evidence" value="ECO:0007669"/>
    <property type="project" value="UniProtKB-UniRule"/>
</dbReference>
<dbReference type="Pfam" id="PF01311">
    <property type="entry name" value="Bac_export_1"/>
    <property type="match status" value="1"/>
</dbReference>
<keyword evidence="3 7" id="KW-1003">Cell membrane</keyword>
<gene>
    <name evidence="8" type="ORF">XpopCFBP1817_08860</name>
</gene>
<dbReference type="EMBL" id="MDEJ01000042">
    <property type="protein sequence ID" value="PPU95399.1"/>
    <property type="molecule type" value="Genomic_DNA"/>
</dbReference>
<organism evidence="8 9">
    <name type="scientific">Xanthomonas populi</name>
    <dbReference type="NCBI Taxonomy" id="53414"/>
    <lineage>
        <taxon>Bacteria</taxon>
        <taxon>Pseudomonadati</taxon>
        <taxon>Pseudomonadota</taxon>
        <taxon>Gammaproteobacteria</taxon>
        <taxon>Lysobacterales</taxon>
        <taxon>Lysobacteraceae</taxon>
        <taxon>Xanthomonas</taxon>
    </lineage>
</organism>
<dbReference type="PANTHER" id="PTHR30065">
    <property type="entry name" value="FLAGELLAR BIOSYNTHETIC PROTEIN FLIR"/>
    <property type="match status" value="1"/>
</dbReference>
<evidence type="ECO:0000313" key="8">
    <source>
        <dbReference type="EMBL" id="PPU95399.1"/>
    </source>
</evidence>
<proteinExistence type="inferred from homology"/>
<comment type="caution">
    <text evidence="8">The sequence shown here is derived from an EMBL/GenBank/DDBJ whole genome shotgun (WGS) entry which is preliminary data.</text>
</comment>
<dbReference type="InterPro" id="IPR006304">
    <property type="entry name" value="T3SS_SpaR/YscT"/>
</dbReference>
<dbReference type="NCBIfam" id="TIGR01401">
    <property type="entry name" value="fliR_like_III"/>
    <property type="match status" value="1"/>
</dbReference>
<evidence type="ECO:0000256" key="4">
    <source>
        <dbReference type="ARBA" id="ARBA00022692"/>
    </source>
</evidence>
<feature type="transmembrane region" description="Helical" evidence="7">
    <location>
        <begin position="77"/>
        <end position="102"/>
    </location>
</feature>
<evidence type="ECO:0000256" key="2">
    <source>
        <dbReference type="ARBA" id="ARBA00009772"/>
    </source>
</evidence>
<sequence>MNDTANALLALSSQGVSLLTLLALCGVRVFVMFSVLPATAQDSLPGMTRNGVIYVLSSFIAYGQPADALARIEATGLVGLVFKEAFIGLLIGFAASTVFWVAESVGLLIDDVSGYNNVQMINPLSGEQSTPVSTVLMQLAIVSFYALGGMLMLLGALFESFRWWPMSQLTPDMGAVAESFVIQQTDGMMAAIVKLSAPVMLVLVLVDQAIGFVARAAEKLEPSNLSQPIRGVLALLLLALLTSVFITQSGDALSFLHFQQQLHDAANACGKGAHRIDHF</sequence>
<dbReference type="GO" id="GO:0005886">
    <property type="term" value="C:plasma membrane"/>
    <property type="evidence" value="ECO:0007669"/>
    <property type="project" value="UniProtKB-SubCell"/>
</dbReference>
<feature type="transmembrane region" description="Helical" evidence="7">
    <location>
        <begin position="197"/>
        <end position="217"/>
    </location>
</feature>
<keyword evidence="6 7" id="KW-0472">Membrane</keyword>
<feature type="transmembrane region" description="Helical" evidence="7">
    <location>
        <begin position="229"/>
        <end position="247"/>
    </location>
</feature>
<name>A0A2S7EQN5_9XANT</name>
<keyword evidence="5 7" id="KW-1133">Transmembrane helix</keyword>
<dbReference type="AlphaFoldDB" id="A0A2S7EQN5"/>
<dbReference type="InterPro" id="IPR002010">
    <property type="entry name" value="T3SS_IM_R"/>
</dbReference>
<comment type="subcellular location">
    <subcellularLocation>
        <location evidence="1 7">Cell membrane</location>
        <topology evidence="1 7">Multi-pass membrane protein</topology>
    </subcellularLocation>
</comment>
<dbReference type="Proteomes" id="UP000239939">
    <property type="component" value="Unassembled WGS sequence"/>
</dbReference>
<evidence type="ECO:0000256" key="6">
    <source>
        <dbReference type="ARBA" id="ARBA00023136"/>
    </source>
</evidence>
<evidence type="ECO:0000256" key="7">
    <source>
        <dbReference type="RuleBase" id="RU362072"/>
    </source>
</evidence>
<dbReference type="PRINTS" id="PR00953">
    <property type="entry name" value="TYPE3IMRPROT"/>
</dbReference>
<keyword evidence="9" id="KW-1185">Reference proteome</keyword>
<feature type="transmembrane region" description="Helical" evidence="7">
    <location>
        <begin position="135"/>
        <end position="158"/>
    </location>
</feature>
<feature type="transmembrane region" description="Helical" evidence="7">
    <location>
        <begin position="7"/>
        <end position="31"/>
    </location>
</feature>
<evidence type="ECO:0000313" key="9">
    <source>
        <dbReference type="Proteomes" id="UP000239939"/>
    </source>
</evidence>
<dbReference type="OrthoDB" id="9807748at2"/>
<comment type="similarity">
    <text evidence="2 7">Belongs to the FliR/MopE/SpaR family.</text>
</comment>
<evidence type="ECO:0000256" key="3">
    <source>
        <dbReference type="ARBA" id="ARBA00022475"/>
    </source>
</evidence>
<evidence type="ECO:0000256" key="5">
    <source>
        <dbReference type="ARBA" id="ARBA00022989"/>
    </source>
</evidence>
<protein>
    <submittedName>
        <fullName evidence="8">EscT/YscT/HrcT family type III secretion system export apparatus protein</fullName>
    </submittedName>
</protein>
<dbReference type="RefSeq" id="WP_128416859.1">
    <property type="nucleotide sequence ID" value="NZ_MDEJ01000042.1"/>
</dbReference>
<accession>A0A2S7EQN5</accession>
<dbReference type="PANTHER" id="PTHR30065:SF1">
    <property type="entry name" value="SURFACE PRESENTATION OF ANTIGENS PROTEIN SPAR"/>
    <property type="match status" value="1"/>
</dbReference>